<dbReference type="Proteomes" id="UP000680638">
    <property type="component" value="Unassembled WGS sequence"/>
</dbReference>
<dbReference type="Gene3D" id="3.40.630.30">
    <property type="match status" value="1"/>
</dbReference>
<dbReference type="Pfam" id="PF13673">
    <property type="entry name" value="Acetyltransf_10"/>
    <property type="match status" value="1"/>
</dbReference>
<comment type="caution">
    <text evidence="2">The sequence shown here is derived from an EMBL/GenBank/DDBJ whole genome shotgun (WGS) entry which is preliminary data.</text>
</comment>
<evidence type="ECO:0000313" key="2">
    <source>
        <dbReference type="EMBL" id="GIO70258.1"/>
    </source>
</evidence>
<dbReference type="PROSITE" id="PS51186">
    <property type="entry name" value="GNAT"/>
    <property type="match status" value="1"/>
</dbReference>
<proteinExistence type="predicted"/>
<dbReference type="CDD" id="cd04301">
    <property type="entry name" value="NAT_SF"/>
    <property type="match status" value="1"/>
</dbReference>
<feature type="domain" description="N-acetyltransferase" evidence="1">
    <location>
        <begin position="3"/>
        <end position="138"/>
    </location>
</feature>
<gene>
    <name evidence="2" type="ORF">J21TS3_50790</name>
</gene>
<evidence type="ECO:0000313" key="3">
    <source>
        <dbReference type="Proteomes" id="UP000680638"/>
    </source>
</evidence>
<keyword evidence="3" id="KW-1185">Reference proteome</keyword>
<dbReference type="SUPFAM" id="SSF55729">
    <property type="entry name" value="Acyl-CoA N-acyltransferases (Nat)"/>
    <property type="match status" value="1"/>
</dbReference>
<evidence type="ECO:0000259" key="1">
    <source>
        <dbReference type="PROSITE" id="PS51186"/>
    </source>
</evidence>
<protein>
    <submittedName>
        <fullName evidence="2">N-acetyltransferase</fullName>
    </submittedName>
</protein>
<sequence length="144" mass="16478">MLLNIKSYIRKPQVAELFSYAVFPDDRSVEEAVQAYESNDAWQLYGYEDGELLVGMIGYEKSGNDLVIRHISVIPENRGLGYGRGMILEAMTKEKPERVIAETDEEAVDFYRNIGFIVHSLGEQYPGTERFRCVFEVEDEPGEE</sequence>
<reference evidence="2 3" key="1">
    <citation type="submission" date="2021-03" db="EMBL/GenBank/DDBJ databases">
        <title>Antimicrobial resistance genes in bacteria isolated from Japanese honey, and their potential for conferring macrolide and lincosamide resistance in the American foulbrood pathogen Paenibacillus larvae.</title>
        <authorList>
            <person name="Okamoto M."/>
            <person name="Kumagai M."/>
            <person name="Kanamori H."/>
            <person name="Takamatsu D."/>
        </authorList>
    </citation>
    <scope>NUCLEOTIDE SEQUENCE [LARGE SCALE GENOMIC DNA]</scope>
    <source>
        <strain evidence="2 3">J21TS3</strain>
    </source>
</reference>
<dbReference type="InterPro" id="IPR000182">
    <property type="entry name" value="GNAT_dom"/>
</dbReference>
<dbReference type="EMBL" id="BORW01000053">
    <property type="protein sequence ID" value="GIO70258.1"/>
    <property type="molecule type" value="Genomic_DNA"/>
</dbReference>
<dbReference type="InterPro" id="IPR016181">
    <property type="entry name" value="Acyl_CoA_acyltransferase"/>
</dbReference>
<organism evidence="2 3">
    <name type="scientific">Paenibacillus cookii</name>
    <dbReference type="NCBI Taxonomy" id="157839"/>
    <lineage>
        <taxon>Bacteria</taxon>
        <taxon>Bacillati</taxon>
        <taxon>Bacillota</taxon>
        <taxon>Bacilli</taxon>
        <taxon>Bacillales</taxon>
        <taxon>Paenibacillaceae</taxon>
        <taxon>Paenibacillus</taxon>
    </lineage>
</organism>
<name>A0ABQ4M4A4_9BACL</name>
<dbReference type="RefSeq" id="WP_212952875.1">
    <property type="nucleotide sequence ID" value="NZ_BORW01000053.1"/>
</dbReference>
<accession>A0ABQ4M4A4</accession>